<dbReference type="AlphaFoldDB" id="A0AAE0RT58"/>
<dbReference type="Gene3D" id="1.10.3730.20">
    <property type="match status" value="1"/>
</dbReference>
<feature type="transmembrane region" description="Helical" evidence="1">
    <location>
        <begin position="125"/>
        <end position="141"/>
    </location>
</feature>
<feature type="transmembrane region" description="Helical" evidence="1">
    <location>
        <begin position="97"/>
        <end position="119"/>
    </location>
</feature>
<reference evidence="3" key="3">
    <citation type="submission" date="2023-05" db="EMBL/GenBank/DDBJ databases">
        <authorList>
            <person name="Smith C.H."/>
        </authorList>
    </citation>
    <scope>NUCLEOTIDE SEQUENCE</scope>
    <source>
        <strain evidence="3">CHS0354</strain>
        <tissue evidence="3">Mantle</tissue>
    </source>
</reference>
<protein>
    <recommendedName>
        <fullName evidence="5">EamA domain-containing protein</fullName>
    </recommendedName>
</protein>
<keyword evidence="1" id="KW-0812">Transmembrane</keyword>
<dbReference type="InterPro" id="IPR037185">
    <property type="entry name" value="EmrE-like"/>
</dbReference>
<dbReference type="PANTHER" id="PTHR31965:SF1">
    <property type="entry name" value="TRANSMEMBRANE PROTEIN 42"/>
    <property type="match status" value="1"/>
</dbReference>
<sequence length="158" mass="17111">MAGSHGHGIALALVAGSMAALGSTSAKLAMTGYVLEGICTNVLGHLMVTEEDQNISNLICQSMSLGLRMTCFVGIFLFNALMWTFYTKSLQFCRSTVEATVTNTAANFLLTAVIGFMLFGEHLSIKWWLGSCLILTGLWLIHKGNQKDQRTAGDKKKS</sequence>
<accession>A0AAE0RT58</accession>
<evidence type="ECO:0000256" key="1">
    <source>
        <dbReference type="SAM" id="Phobius"/>
    </source>
</evidence>
<organism evidence="3 4">
    <name type="scientific">Potamilus streckersoni</name>
    <dbReference type="NCBI Taxonomy" id="2493646"/>
    <lineage>
        <taxon>Eukaryota</taxon>
        <taxon>Metazoa</taxon>
        <taxon>Spiralia</taxon>
        <taxon>Lophotrochozoa</taxon>
        <taxon>Mollusca</taxon>
        <taxon>Bivalvia</taxon>
        <taxon>Autobranchia</taxon>
        <taxon>Heteroconchia</taxon>
        <taxon>Palaeoheterodonta</taxon>
        <taxon>Unionida</taxon>
        <taxon>Unionoidea</taxon>
        <taxon>Unionidae</taxon>
        <taxon>Ambleminae</taxon>
        <taxon>Lampsilini</taxon>
        <taxon>Potamilus</taxon>
    </lineage>
</organism>
<dbReference type="EMBL" id="JAEAOA010001383">
    <property type="protein sequence ID" value="KAK3579187.1"/>
    <property type="molecule type" value="Genomic_DNA"/>
</dbReference>
<reference evidence="3" key="2">
    <citation type="journal article" date="2021" name="Genome Biol. Evol.">
        <title>Developing a high-quality reference genome for a parasitic bivalve with doubly uniparental inheritance (Bivalvia: Unionida).</title>
        <authorList>
            <person name="Smith C.H."/>
        </authorList>
    </citation>
    <scope>NUCLEOTIDE SEQUENCE</scope>
    <source>
        <strain evidence="3">CHS0354</strain>
        <tissue evidence="3">Mantle</tissue>
    </source>
</reference>
<keyword evidence="1" id="KW-1133">Transmembrane helix</keyword>
<evidence type="ECO:0008006" key="5">
    <source>
        <dbReference type="Google" id="ProtNLM"/>
    </source>
</evidence>
<keyword evidence="4" id="KW-1185">Reference proteome</keyword>
<evidence type="ECO:0000313" key="4">
    <source>
        <dbReference type="Proteomes" id="UP001195483"/>
    </source>
</evidence>
<dbReference type="InterPro" id="IPR039632">
    <property type="entry name" value="TMEM42"/>
</dbReference>
<evidence type="ECO:0000313" key="3">
    <source>
        <dbReference type="EMBL" id="KAK3579187.1"/>
    </source>
</evidence>
<proteinExistence type="predicted"/>
<feature type="chain" id="PRO_5042180655" description="EamA domain-containing protein" evidence="2">
    <location>
        <begin position="27"/>
        <end position="158"/>
    </location>
</feature>
<dbReference type="PANTHER" id="PTHR31965">
    <property type="entry name" value="TRANSMEMBRANE PROTEIN 42"/>
    <property type="match status" value="1"/>
</dbReference>
<feature type="transmembrane region" description="Helical" evidence="1">
    <location>
        <begin position="65"/>
        <end position="85"/>
    </location>
</feature>
<name>A0AAE0RT58_9BIVA</name>
<dbReference type="SUPFAM" id="SSF103481">
    <property type="entry name" value="Multidrug resistance efflux transporter EmrE"/>
    <property type="match status" value="1"/>
</dbReference>
<gene>
    <name evidence="3" type="ORF">CHS0354_022724</name>
</gene>
<comment type="caution">
    <text evidence="3">The sequence shown here is derived from an EMBL/GenBank/DDBJ whole genome shotgun (WGS) entry which is preliminary data.</text>
</comment>
<evidence type="ECO:0000256" key="2">
    <source>
        <dbReference type="SAM" id="SignalP"/>
    </source>
</evidence>
<reference evidence="3" key="1">
    <citation type="journal article" date="2021" name="Genome Biol. Evol.">
        <title>A High-Quality Reference Genome for a Parasitic Bivalve with Doubly Uniparental Inheritance (Bivalvia: Unionida).</title>
        <authorList>
            <person name="Smith C.H."/>
        </authorList>
    </citation>
    <scope>NUCLEOTIDE SEQUENCE</scope>
    <source>
        <strain evidence="3">CHS0354</strain>
    </source>
</reference>
<keyword evidence="2" id="KW-0732">Signal</keyword>
<feature type="signal peptide" evidence="2">
    <location>
        <begin position="1"/>
        <end position="26"/>
    </location>
</feature>
<keyword evidence="1" id="KW-0472">Membrane</keyword>
<dbReference type="Proteomes" id="UP001195483">
    <property type="component" value="Unassembled WGS sequence"/>
</dbReference>